<evidence type="ECO:0000256" key="1">
    <source>
        <dbReference type="SAM" id="MobiDB-lite"/>
    </source>
</evidence>
<reference evidence="2 3" key="1">
    <citation type="submission" date="2023-09" db="EMBL/GenBank/DDBJ databases">
        <title>Whole genome shotgun sequencing (WGS) of Bosea sp. ZW T0_25, isolated from stored onions (Allium cepa).</title>
        <authorList>
            <person name="Stoll D.A."/>
            <person name="Huch M."/>
        </authorList>
    </citation>
    <scope>NUCLEOTIDE SEQUENCE [LARGE SCALE GENOMIC DNA]</scope>
    <source>
        <strain evidence="2 3">ZW T0_25</strain>
    </source>
</reference>
<keyword evidence="3" id="KW-1185">Reference proteome</keyword>
<evidence type="ECO:0000313" key="2">
    <source>
        <dbReference type="EMBL" id="MDU0343722.1"/>
    </source>
</evidence>
<gene>
    <name evidence="2" type="ORF">RKE40_27885</name>
</gene>
<sequence>MSKHPPIPPANRSDKGPGEPDHQGKDPHKSEPVERPANAASQGQQGNTKINTTHQGHQQDR</sequence>
<dbReference type="Proteomes" id="UP001254257">
    <property type="component" value="Unassembled WGS sequence"/>
</dbReference>
<evidence type="ECO:0000313" key="3">
    <source>
        <dbReference type="Proteomes" id="UP001254257"/>
    </source>
</evidence>
<feature type="compositionally biased region" description="Polar residues" evidence="1">
    <location>
        <begin position="39"/>
        <end position="61"/>
    </location>
</feature>
<accession>A0ABU3SH57</accession>
<feature type="compositionally biased region" description="Basic and acidic residues" evidence="1">
    <location>
        <begin position="12"/>
        <end position="34"/>
    </location>
</feature>
<dbReference type="EMBL" id="JAWDID010000082">
    <property type="protein sequence ID" value="MDU0343722.1"/>
    <property type="molecule type" value="Genomic_DNA"/>
</dbReference>
<protein>
    <submittedName>
        <fullName evidence="2">Uncharacterized protein</fullName>
    </submittedName>
</protein>
<comment type="caution">
    <text evidence="2">The sequence shown here is derived from an EMBL/GenBank/DDBJ whole genome shotgun (WGS) entry which is preliminary data.</text>
</comment>
<organism evidence="2 3">
    <name type="scientific">Bosea rubneri</name>
    <dbReference type="NCBI Taxonomy" id="3075434"/>
    <lineage>
        <taxon>Bacteria</taxon>
        <taxon>Pseudomonadati</taxon>
        <taxon>Pseudomonadota</taxon>
        <taxon>Alphaproteobacteria</taxon>
        <taxon>Hyphomicrobiales</taxon>
        <taxon>Boseaceae</taxon>
        <taxon>Bosea</taxon>
    </lineage>
</organism>
<name>A0ABU3SH57_9HYPH</name>
<feature type="region of interest" description="Disordered" evidence="1">
    <location>
        <begin position="1"/>
        <end position="61"/>
    </location>
</feature>
<dbReference type="RefSeq" id="WP_316021421.1">
    <property type="nucleotide sequence ID" value="NZ_JAWDID010000082.1"/>
</dbReference>
<proteinExistence type="predicted"/>